<evidence type="ECO:0000256" key="1">
    <source>
        <dbReference type="SAM" id="SignalP"/>
    </source>
</evidence>
<keyword evidence="1" id="KW-0732">Signal</keyword>
<feature type="domain" description="DUF6265" evidence="2">
    <location>
        <begin position="38"/>
        <end position="145"/>
    </location>
</feature>
<accession>A0A7V8FK56</accession>
<reference evidence="4" key="1">
    <citation type="journal article" date="2020" name="MBio">
        <title>Horizontal gene transfer to a defensive symbiont with a reduced genome amongst a multipartite beetle microbiome.</title>
        <authorList>
            <person name="Waterworth S.C."/>
            <person name="Florez L.V."/>
            <person name="Rees E.R."/>
            <person name="Hertweck C."/>
            <person name="Kaltenpoth M."/>
            <person name="Kwan J.C."/>
        </authorList>
    </citation>
    <scope>NUCLEOTIDE SEQUENCE [LARGE SCALE GENOMIC DNA]</scope>
</reference>
<evidence type="ECO:0000313" key="3">
    <source>
        <dbReference type="EMBL" id="KAF1017558.1"/>
    </source>
</evidence>
<feature type="chain" id="PRO_5031305102" description="DUF6265 domain-containing protein" evidence="1">
    <location>
        <begin position="26"/>
        <end position="168"/>
    </location>
</feature>
<dbReference type="Proteomes" id="UP000487117">
    <property type="component" value="Unassembled WGS sequence"/>
</dbReference>
<dbReference type="AlphaFoldDB" id="A0A7V8FK56"/>
<sequence>MHVPLARLLAAVVLTFTASLSAAHAQGSAPSTRIESLAWLAGCLQNDGAEPGSGEQWMPLAGGTLLGSSRTVRDGRTVAHEFMQIRQREDGSVVFIALPSGQQETTFVLSHQDDSSSAFSNAGHDFPQRVIYARRGVDRLHARIEGTHNHASKAVDFPMHRIVCAGGG</sequence>
<evidence type="ECO:0000259" key="2">
    <source>
        <dbReference type="Pfam" id="PF19780"/>
    </source>
</evidence>
<proteinExistence type="predicted"/>
<organism evidence="3 4">
    <name type="scientific">Stenotrophomonas maltophilia</name>
    <name type="common">Pseudomonas maltophilia</name>
    <name type="synonym">Xanthomonas maltophilia</name>
    <dbReference type="NCBI Taxonomy" id="40324"/>
    <lineage>
        <taxon>Bacteria</taxon>
        <taxon>Pseudomonadati</taxon>
        <taxon>Pseudomonadota</taxon>
        <taxon>Gammaproteobacteria</taxon>
        <taxon>Lysobacterales</taxon>
        <taxon>Lysobacteraceae</taxon>
        <taxon>Stenotrophomonas</taxon>
        <taxon>Stenotrophomonas maltophilia group</taxon>
    </lineage>
</organism>
<dbReference type="EMBL" id="WNDS01000001">
    <property type="protein sequence ID" value="KAF1017558.1"/>
    <property type="molecule type" value="Genomic_DNA"/>
</dbReference>
<name>A0A7V8FK56_STEMA</name>
<comment type="caution">
    <text evidence="3">The sequence shown here is derived from an EMBL/GenBank/DDBJ whole genome shotgun (WGS) entry which is preliminary data.</text>
</comment>
<dbReference type="Pfam" id="PF19780">
    <property type="entry name" value="DUF6265"/>
    <property type="match status" value="1"/>
</dbReference>
<protein>
    <recommendedName>
        <fullName evidence="2">DUF6265 domain-containing protein</fullName>
    </recommendedName>
</protein>
<evidence type="ECO:0000313" key="4">
    <source>
        <dbReference type="Proteomes" id="UP000487117"/>
    </source>
</evidence>
<dbReference type="InterPro" id="IPR046232">
    <property type="entry name" value="DUF6265"/>
</dbReference>
<feature type="signal peptide" evidence="1">
    <location>
        <begin position="1"/>
        <end position="25"/>
    </location>
</feature>
<gene>
    <name evidence="3" type="ORF">GAK31_00826</name>
</gene>